<comment type="similarity">
    <text evidence="3 11">Belongs to the binding-protein-dependent transport system permease family. CysTW subfamily.</text>
</comment>
<dbReference type="InterPro" id="IPR035906">
    <property type="entry name" value="MetI-like_sf"/>
</dbReference>
<evidence type="ECO:0000256" key="5">
    <source>
        <dbReference type="ARBA" id="ARBA00022475"/>
    </source>
</evidence>
<sequence length="229" mass="23905">MLLEPDQWVAVRLTLKVAFMAVAGTLPVALLLAWVLARPRLIGRPLLDALVHLPMVLPPVVTGWLLLVLLGLHGPIGGLLWRLFHARLVFTTTGAALATGVMTLPLMVRTIRLSLEAIDPGLLDAAAGLGARPLDRFLSVTLPLAAPGVLAAAAIGYAASLGEFGAVITFAASIPGRTQTLPLAIYAALQVPGGEATAARLATVSLLLALAGLLVSELLLRRLRRVGQV</sequence>
<name>A0A6M8HU41_9PROT</name>
<evidence type="ECO:0000256" key="8">
    <source>
        <dbReference type="ARBA" id="ARBA00022989"/>
    </source>
</evidence>
<dbReference type="GO" id="GO:0015098">
    <property type="term" value="F:molybdate ion transmembrane transporter activity"/>
    <property type="evidence" value="ECO:0007669"/>
    <property type="project" value="UniProtKB-UniRule"/>
</dbReference>
<evidence type="ECO:0000256" key="7">
    <source>
        <dbReference type="ARBA" id="ARBA00022692"/>
    </source>
</evidence>
<evidence type="ECO:0000256" key="4">
    <source>
        <dbReference type="ARBA" id="ARBA00022448"/>
    </source>
</evidence>
<proteinExistence type="inferred from homology"/>
<keyword evidence="6 11" id="KW-0500">Molybdenum</keyword>
<feature type="domain" description="ABC transmembrane type-1" evidence="12">
    <location>
        <begin position="11"/>
        <end position="219"/>
    </location>
</feature>
<dbReference type="GO" id="GO:0005886">
    <property type="term" value="C:plasma membrane"/>
    <property type="evidence" value="ECO:0007669"/>
    <property type="project" value="UniProtKB-SubCell"/>
</dbReference>
<dbReference type="Proteomes" id="UP000500767">
    <property type="component" value="Chromosome"/>
</dbReference>
<feature type="transmembrane region" description="Helical" evidence="10">
    <location>
        <begin position="137"/>
        <end position="159"/>
    </location>
</feature>
<dbReference type="NCBIfam" id="TIGR02141">
    <property type="entry name" value="modB_ABC"/>
    <property type="match status" value="1"/>
</dbReference>
<dbReference type="PANTHER" id="PTHR30183">
    <property type="entry name" value="MOLYBDENUM TRANSPORT SYSTEM PERMEASE PROTEIN MODB"/>
    <property type="match status" value="1"/>
</dbReference>
<dbReference type="AlphaFoldDB" id="A0A6M8HU41"/>
<keyword evidence="5" id="KW-1003">Cell membrane</keyword>
<keyword evidence="9 10" id="KW-0472">Membrane</keyword>
<dbReference type="Gene3D" id="1.10.3720.10">
    <property type="entry name" value="MetI-like"/>
    <property type="match status" value="1"/>
</dbReference>
<comment type="function">
    <text evidence="1 11">Part of the binding-protein-dependent transport system for molybdenum; probably responsible for the translocation of the substrate across the membrane.</text>
</comment>
<evidence type="ECO:0000313" key="13">
    <source>
        <dbReference type="EMBL" id="QKE91862.1"/>
    </source>
</evidence>
<keyword evidence="14" id="KW-1185">Reference proteome</keyword>
<evidence type="ECO:0000256" key="2">
    <source>
        <dbReference type="ARBA" id="ARBA00004651"/>
    </source>
</evidence>
<dbReference type="NCBIfam" id="NF006939">
    <property type="entry name" value="PRK09421.1"/>
    <property type="match status" value="1"/>
</dbReference>
<keyword evidence="7 10" id="KW-0812">Transmembrane</keyword>
<dbReference type="Pfam" id="PF00528">
    <property type="entry name" value="BPD_transp_1"/>
    <property type="match status" value="1"/>
</dbReference>
<reference evidence="13 14" key="1">
    <citation type="journal article" date="2014" name="World J. Microbiol. Biotechnol.">
        <title>Biodiversity and physiological characteristics of Antarctic and Arctic lichens-associated bacteria.</title>
        <authorList>
            <person name="Lee Y.M."/>
            <person name="Kim E.H."/>
            <person name="Lee H.K."/>
            <person name="Hong S.G."/>
        </authorList>
    </citation>
    <scope>NUCLEOTIDE SEQUENCE [LARGE SCALE GENOMIC DNA]</scope>
    <source>
        <strain evidence="13 14">PAMC 26569</strain>
    </source>
</reference>
<dbReference type="PROSITE" id="PS50928">
    <property type="entry name" value="ABC_TM1"/>
    <property type="match status" value="1"/>
</dbReference>
<protein>
    <recommendedName>
        <fullName evidence="11">Molybdenum transport system permease</fullName>
    </recommendedName>
</protein>
<dbReference type="RefSeq" id="WP_171835807.1">
    <property type="nucleotide sequence ID" value="NZ_CP053708.1"/>
</dbReference>
<dbReference type="InterPro" id="IPR011867">
    <property type="entry name" value="ModB_ABC"/>
</dbReference>
<keyword evidence="4 10" id="KW-0813">Transport</keyword>
<feature type="transmembrane region" description="Helical" evidence="10">
    <location>
        <begin position="17"/>
        <end position="37"/>
    </location>
</feature>
<comment type="subcellular location">
    <subcellularLocation>
        <location evidence="11">Cell inner membrane</location>
        <topology evidence="11">Multi-pass membrane protein</topology>
    </subcellularLocation>
    <subcellularLocation>
        <location evidence="2 10">Cell membrane</location>
        <topology evidence="2 10">Multi-pass membrane protein</topology>
    </subcellularLocation>
</comment>
<evidence type="ECO:0000259" key="12">
    <source>
        <dbReference type="PROSITE" id="PS50928"/>
    </source>
</evidence>
<accession>A0A6M8HU41</accession>
<dbReference type="KEGG" id="lck:HN018_19130"/>
<evidence type="ECO:0000256" key="10">
    <source>
        <dbReference type="RuleBase" id="RU363032"/>
    </source>
</evidence>
<keyword evidence="11" id="KW-0997">Cell inner membrane</keyword>
<dbReference type="InterPro" id="IPR000515">
    <property type="entry name" value="MetI-like"/>
</dbReference>
<dbReference type="EMBL" id="CP053708">
    <property type="protein sequence ID" value="QKE91862.1"/>
    <property type="molecule type" value="Genomic_DNA"/>
</dbReference>
<evidence type="ECO:0000256" key="9">
    <source>
        <dbReference type="ARBA" id="ARBA00023136"/>
    </source>
</evidence>
<feature type="transmembrane region" description="Helical" evidence="10">
    <location>
        <begin position="198"/>
        <end position="220"/>
    </location>
</feature>
<dbReference type="CDD" id="cd06261">
    <property type="entry name" value="TM_PBP2"/>
    <property type="match status" value="1"/>
</dbReference>
<dbReference type="SUPFAM" id="SSF161098">
    <property type="entry name" value="MetI-like"/>
    <property type="match status" value="1"/>
</dbReference>
<keyword evidence="8 10" id="KW-1133">Transmembrane helix</keyword>
<evidence type="ECO:0000256" key="3">
    <source>
        <dbReference type="ARBA" id="ARBA00007069"/>
    </source>
</evidence>
<evidence type="ECO:0000256" key="1">
    <source>
        <dbReference type="ARBA" id="ARBA00002949"/>
    </source>
</evidence>
<evidence type="ECO:0000313" key="14">
    <source>
        <dbReference type="Proteomes" id="UP000500767"/>
    </source>
</evidence>
<feature type="transmembrane region" description="Helical" evidence="10">
    <location>
        <begin position="84"/>
        <end position="108"/>
    </location>
</feature>
<gene>
    <name evidence="13" type="primary">modB</name>
    <name evidence="13" type="ORF">HN018_19130</name>
</gene>
<evidence type="ECO:0000256" key="6">
    <source>
        <dbReference type="ARBA" id="ARBA00022505"/>
    </source>
</evidence>
<organism evidence="13 14">
    <name type="scientific">Lichenicola cladoniae</name>
    <dbReference type="NCBI Taxonomy" id="1484109"/>
    <lineage>
        <taxon>Bacteria</taxon>
        <taxon>Pseudomonadati</taxon>
        <taxon>Pseudomonadota</taxon>
        <taxon>Alphaproteobacteria</taxon>
        <taxon>Acetobacterales</taxon>
        <taxon>Acetobacteraceae</taxon>
        <taxon>Lichenicola</taxon>
    </lineage>
</organism>
<feature type="transmembrane region" description="Helical" evidence="10">
    <location>
        <begin position="49"/>
        <end position="72"/>
    </location>
</feature>
<evidence type="ECO:0000256" key="11">
    <source>
        <dbReference type="RuleBase" id="RU365097"/>
    </source>
</evidence>
<dbReference type="PANTHER" id="PTHR30183:SF3">
    <property type="entry name" value="MOLYBDENUM TRANSPORT SYSTEM PERMEASE PROTEIN MODB"/>
    <property type="match status" value="1"/>
</dbReference>